<gene>
    <name evidence="2" type="ORF">Pla163_22620</name>
</gene>
<organism evidence="2 3">
    <name type="scientific">Rohdeia mirabilis</name>
    <dbReference type="NCBI Taxonomy" id="2528008"/>
    <lineage>
        <taxon>Bacteria</taxon>
        <taxon>Pseudomonadati</taxon>
        <taxon>Planctomycetota</taxon>
        <taxon>Planctomycetia</taxon>
        <taxon>Planctomycetia incertae sedis</taxon>
        <taxon>Rohdeia</taxon>
    </lineage>
</organism>
<feature type="signal peptide" evidence="1">
    <location>
        <begin position="1"/>
        <end position="24"/>
    </location>
</feature>
<proteinExistence type="predicted"/>
<keyword evidence="3" id="KW-1185">Reference proteome</keyword>
<evidence type="ECO:0000256" key="1">
    <source>
        <dbReference type="SAM" id="SignalP"/>
    </source>
</evidence>
<evidence type="ECO:0000313" key="2">
    <source>
        <dbReference type="EMBL" id="QDU85136.1"/>
    </source>
</evidence>
<feature type="chain" id="PRO_5022118782" description="FecR protein" evidence="1">
    <location>
        <begin position="25"/>
        <end position="271"/>
    </location>
</feature>
<name>A0A518D0W8_9BACT</name>
<evidence type="ECO:0000313" key="3">
    <source>
        <dbReference type="Proteomes" id="UP000319342"/>
    </source>
</evidence>
<protein>
    <recommendedName>
        <fullName evidence="4">FecR protein</fullName>
    </recommendedName>
</protein>
<dbReference type="EMBL" id="CP036290">
    <property type="protein sequence ID" value="QDU85136.1"/>
    <property type="molecule type" value="Genomic_DNA"/>
</dbReference>
<keyword evidence="1" id="KW-0732">Signal</keyword>
<sequence precursor="true">MGRVLHTALAALIALVALTPTVRAQDTFELTLLEGWARATTQAGVSWMTDATPALELTGGVYLELGPDCVLEVVDAGRASFVFQGTTSAEFQRVADGSVRLLVRRFDRLELHTRRGRLAVDLPAGQRLLPRTGVTHLSGQPDGSAHIEHLLGESVELDLGGWYTFELAVGTRRALPQRLDAGPAGRSAADFARVRAARAPRVASPFVASPVAASPVDAAPVAAGAPRTRARSIDSGPRVRLAGGLDDSVRASLYEFTRRAAREYKHYTATR</sequence>
<reference evidence="2 3" key="1">
    <citation type="submission" date="2019-02" db="EMBL/GenBank/DDBJ databases">
        <title>Deep-cultivation of Planctomycetes and their phenomic and genomic characterization uncovers novel biology.</title>
        <authorList>
            <person name="Wiegand S."/>
            <person name="Jogler M."/>
            <person name="Boedeker C."/>
            <person name="Pinto D."/>
            <person name="Vollmers J."/>
            <person name="Rivas-Marin E."/>
            <person name="Kohn T."/>
            <person name="Peeters S.H."/>
            <person name="Heuer A."/>
            <person name="Rast P."/>
            <person name="Oberbeckmann S."/>
            <person name="Bunk B."/>
            <person name="Jeske O."/>
            <person name="Meyerdierks A."/>
            <person name="Storesund J.E."/>
            <person name="Kallscheuer N."/>
            <person name="Luecker S."/>
            <person name="Lage O.M."/>
            <person name="Pohl T."/>
            <person name="Merkel B.J."/>
            <person name="Hornburger P."/>
            <person name="Mueller R.-W."/>
            <person name="Bruemmer F."/>
            <person name="Labrenz M."/>
            <person name="Spormann A.M."/>
            <person name="Op den Camp H."/>
            <person name="Overmann J."/>
            <person name="Amann R."/>
            <person name="Jetten M.S.M."/>
            <person name="Mascher T."/>
            <person name="Medema M.H."/>
            <person name="Devos D.P."/>
            <person name="Kaster A.-K."/>
            <person name="Ovreas L."/>
            <person name="Rohde M."/>
            <person name="Galperin M.Y."/>
            <person name="Jogler C."/>
        </authorList>
    </citation>
    <scope>NUCLEOTIDE SEQUENCE [LARGE SCALE GENOMIC DNA]</scope>
    <source>
        <strain evidence="2 3">Pla163</strain>
    </source>
</reference>
<dbReference type="Proteomes" id="UP000319342">
    <property type="component" value="Chromosome"/>
</dbReference>
<accession>A0A518D0W8</accession>
<evidence type="ECO:0008006" key="4">
    <source>
        <dbReference type="Google" id="ProtNLM"/>
    </source>
</evidence>
<dbReference type="AlphaFoldDB" id="A0A518D0W8"/>